<protein>
    <recommendedName>
        <fullName evidence="5 6">Cell division protein FtsA</fullName>
    </recommendedName>
</protein>
<comment type="subcellular location">
    <subcellularLocation>
        <location evidence="5">Cell membrane</location>
        <topology evidence="5">Peripheral membrane protein</topology>
        <orientation evidence="5">Cytoplasmic side</orientation>
    </subcellularLocation>
    <text evidence="5">Localizes to the Z ring in an FtsZ-dependent manner. Targeted to the membrane through a conserved C-terminal amphipathic helix.</text>
</comment>
<comment type="similarity">
    <text evidence="5 6">Belongs to the FtsA/MreB family.</text>
</comment>
<evidence type="ECO:0000313" key="9">
    <source>
        <dbReference type="Proteomes" id="UP001575181"/>
    </source>
</evidence>
<comment type="function">
    <text evidence="5 6">Cell division protein that is involved in the assembly of the Z ring. May serve as a membrane anchor for the Z ring.</text>
</comment>
<keyword evidence="3 5" id="KW-0472">Membrane</keyword>
<proteinExistence type="inferred from homology"/>
<dbReference type="InterPro" id="IPR043129">
    <property type="entry name" value="ATPase_NBD"/>
</dbReference>
<keyword evidence="2 5" id="KW-0132">Cell division</keyword>
<dbReference type="InterPro" id="IPR050696">
    <property type="entry name" value="FtsA/MreB"/>
</dbReference>
<keyword evidence="1 5" id="KW-1003">Cell membrane</keyword>
<accession>A0ABV4TVT9</accession>
<evidence type="ECO:0000256" key="6">
    <source>
        <dbReference type="PIRNR" id="PIRNR003101"/>
    </source>
</evidence>
<evidence type="ECO:0000256" key="4">
    <source>
        <dbReference type="ARBA" id="ARBA00023306"/>
    </source>
</evidence>
<name>A0ABV4TVT9_9GAMM</name>
<dbReference type="InterPro" id="IPR020823">
    <property type="entry name" value="Cell_div_FtsA"/>
</dbReference>
<dbReference type="Gene3D" id="3.30.420.40">
    <property type="match status" value="2"/>
</dbReference>
<dbReference type="NCBIfam" id="NF007009">
    <property type="entry name" value="PRK09472.1"/>
    <property type="match status" value="1"/>
</dbReference>
<evidence type="ECO:0000256" key="1">
    <source>
        <dbReference type="ARBA" id="ARBA00022475"/>
    </source>
</evidence>
<keyword evidence="9" id="KW-1185">Reference proteome</keyword>
<comment type="subunit">
    <text evidence="5">Self-interacts. Interacts with FtsZ.</text>
</comment>
<dbReference type="SMART" id="SM00842">
    <property type="entry name" value="FtsA"/>
    <property type="match status" value="1"/>
</dbReference>
<dbReference type="NCBIfam" id="TIGR01174">
    <property type="entry name" value="ftsA"/>
    <property type="match status" value="1"/>
</dbReference>
<dbReference type="PANTHER" id="PTHR32432">
    <property type="entry name" value="CELL DIVISION PROTEIN FTSA-RELATED"/>
    <property type="match status" value="1"/>
</dbReference>
<dbReference type="RefSeq" id="WP_373656200.1">
    <property type="nucleotide sequence ID" value="NZ_JBGUAW010000007.1"/>
</dbReference>
<dbReference type="Proteomes" id="UP001575181">
    <property type="component" value="Unassembled WGS sequence"/>
</dbReference>
<dbReference type="GO" id="GO:0051301">
    <property type="term" value="P:cell division"/>
    <property type="evidence" value="ECO:0007669"/>
    <property type="project" value="UniProtKB-KW"/>
</dbReference>
<evidence type="ECO:0000256" key="3">
    <source>
        <dbReference type="ARBA" id="ARBA00023136"/>
    </source>
</evidence>
<dbReference type="SUPFAM" id="SSF53067">
    <property type="entry name" value="Actin-like ATPase domain"/>
    <property type="match status" value="2"/>
</dbReference>
<sequence length="411" mass="44422">MTRNTENNLIVGLDIGTSKVCAVVGTRTADGGLEIIGIGRHPSRGLRKGVVVNIESTVASIRAAVEEAELMAGCSIDAVWAGIAGSHIRGHNSQGVVAIKNQEVDEADVQRVMENGRAFALPTDQKILHVLPQEFIIDNQEGVREPIGMSGVRLEAKIHVITGAVSAVQNIIKCVRRCDLEVNDVVLEQVASSEAVLSDDERELGVCMVDIGGGTSDIAVFTQGSLRHTAVLPVGGDQITSDIAFALRTPTWAAEEIKQKYGCALTDLIKEDEEIDVPSVGGREPRKLARQTLTEIIQPRVEELFNLVQEELRRSGLEEVVASGIVLTGGSSQMEGMQDLAEEIFHAPVRLGVPEGVGGLNDVVRNPMYATGVGLVEFGRYNGKEPSIRDWTGSGWKAIVKRMRAWFRENF</sequence>
<evidence type="ECO:0000256" key="2">
    <source>
        <dbReference type="ARBA" id="ARBA00022618"/>
    </source>
</evidence>
<dbReference type="InterPro" id="IPR003494">
    <property type="entry name" value="SHS2_FtsA"/>
</dbReference>
<evidence type="ECO:0000259" key="7">
    <source>
        <dbReference type="SMART" id="SM00842"/>
    </source>
</evidence>
<evidence type="ECO:0000256" key="5">
    <source>
        <dbReference type="HAMAP-Rule" id="MF_02033"/>
    </source>
</evidence>
<dbReference type="Pfam" id="PF02491">
    <property type="entry name" value="SHS2_FTSA"/>
    <property type="match status" value="1"/>
</dbReference>
<dbReference type="HAMAP" id="MF_02033">
    <property type="entry name" value="FtsA"/>
    <property type="match status" value="1"/>
</dbReference>
<keyword evidence="4 5" id="KW-0131">Cell cycle</keyword>
<feature type="domain" description="SHS2" evidence="7">
    <location>
        <begin position="10"/>
        <end position="196"/>
    </location>
</feature>
<gene>
    <name evidence="5 8" type="primary">ftsA</name>
    <name evidence="8" type="ORF">ACERLL_11300</name>
</gene>
<dbReference type="CDD" id="cd24048">
    <property type="entry name" value="ASKHA_NBD_FtsA"/>
    <property type="match status" value="1"/>
</dbReference>
<reference evidence="8 9" key="1">
    <citation type="submission" date="2024-08" db="EMBL/GenBank/DDBJ databases">
        <title>Whole-genome sequencing of halo(alkali)philic microorganisms from hypersaline lakes.</title>
        <authorList>
            <person name="Sorokin D.Y."/>
            <person name="Merkel A.Y."/>
            <person name="Messina E."/>
            <person name="Yakimov M."/>
        </authorList>
    </citation>
    <scope>NUCLEOTIDE SEQUENCE [LARGE SCALE GENOMIC DNA]</scope>
    <source>
        <strain evidence="8 9">Cl-TMA</strain>
    </source>
</reference>
<dbReference type="PIRSF" id="PIRSF003101">
    <property type="entry name" value="FtsA"/>
    <property type="match status" value="1"/>
</dbReference>
<organism evidence="8 9">
    <name type="scientific">Thiohalorhabdus methylotrophus</name>
    <dbReference type="NCBI Taxonomy" id="3242694"/>
    <lineage>
        <taxon>Bacteria</taxon>
        <taxon>Pseudomonadati</taxon>
        <taxon>Pseudomonadota</taxon>
        <taxon>Gammaproteobacteria</taxon>
        <taxon>Thiohalorhabdales</taxon>
        <taxon>Thiohalorhabdaceae</taxon>
        <taxon>Thiohalorhabdus</taxon>
    </lineage>
</organism>
<dbReference type="PANTHER" id="PTHR32432:SF4">
    <property type="entry name" value="CELL DIVISION PROTEIN FTSA"/>
    <property type="match status" value="1"/>
</dbReference>
<evidence type="ECO:0000313" key="8">
    <source>
        <dbReference type="EMBL" id="MFA9461412.1"/>
    </source>
</evidence>
<dbReference type="EMBL" id="JBGUAW010000007">
    <property type="protein sequence ID" value="MFA9461412.1"/>
    <property type="molecule type" value="Genomic_DNA"/>
</dbReference>
<dbReference type="Pfam" id="PF14450">
    <property type="entry name" value="FtsA"/>
    <property type="match status" value="2"/>
</dbReference>
<comment type="caution">
    <text evidence="8">The sequence shown here is derived from an EMBL/GenBank/DDBJ whole genome shotgun (WGS) entry which is preliminary data.</text>
</comment>
<dbReference type="Gene3D" id="3.30.1490.110">
    <property type="match status" value="1"/>
</dbReference>